<evidence type="ECO:0000313" key="1">
    <source>
        <dbReference type="EMBL" id="GBN03681.1"/>
    </source>
</evidence>
<comment type="caution">
    <text evidence="1">The sequence shown here is derived from an EMBL/GenBank/DDBJ whole genome shotgun (WGS) entry which is preliminary data.</text>
</comment>
<sequence>MKIRLCRPAEDDRPLSFYPTHAQWKVCSPESATDWPRHSDEAIDQKERLDLSLRLLFTLFRSHRLPLADVCLESFGWSNYRLLSRTRELSAADLAAGRTSVF</sequence>
<keyword evidence="2" id="KW-1185">Reference proteome</keyword>
<dbReference type="Proteomes" id="UP000499080">
    <property type="component" value="Unassembled WGS sequence"/>
</dbReference>
<accession>A0A4Y2KMU6</accession>
<dbReference type="AlphaFoldDB" id="A0A4Y2KMU6"/>
<evidence type="ECO:0000313" key="2">
    <source>
        <dbReference type="Proteomes" id="UP000499080"/>
    </source>
</evidence>
<dbReference type="EMBL" id="BGPR01004818">
    <property type="protein sequence ID" value="GBN03681.1"/>
    <property type="molecule type" value="Genomic_DNA"/>
</dbReference>
<protein>
    <submittedName>
        <fullName evidence="1">Uncharacterized protein</fullName>
    </submittedName>
</protein>
<name>A0A4Y2KMU6_ARAVE</name>
<proteinExistence type="predicted"/>
<organism evidence="1 2">
    <name type="scientific">Araneus ventricosus</name>
    <name type="common">Orbweaver spider</name>
    <name type="synonym">Epeira ventricosa</name>
    <dbReference type="NCBI Taxonomy" id="182803"/>
    <lineage>
        <taxon>Eukaryota</taxon>
        <taxon>Metazoa</taxon>
        <taxon>Ecdysozoa</taxon>
        <taxon>Arthropoda</taxon>
        <taxon>Chelicerata</taxon>
        <taxon>Arachnida</taxon>
        <taxon>Araneae</taxon>
        <taxon>Araneomorphae</taxon>
        <taxon>Entelegynae</taxon>
        <taxon>Araneoidea</taxon>
        <taxon>Araneidae</taxon>
        <taxon>Araneus</taxon>
    </lineage>
</organism>
<reference evidence="1 2" key="1">
    <citation type="journal article" date="2019" name="Sci. Rep.">
        <title>Orb-weaving spider Araneus ventricosus genome elucidates the spidroin gene catalogue.</title>
        <authorList>
            <person name="Kono N."/>
            <person name="Nakamura H."/>
            <person name="Ohtoshi R."/>
            <person name="Moran D.A.P."/>
            <person name="Shinohara A."/>
            <person name="Yoshida Y."/>
            <person name="Fujiwara M."/>
            <person name="Mori M."/>
            <person name="Tomita M."/>
            <person name="Arakawa K."/>
        </authorList>
    </citation>
    <scope>NUCLEOTIDE SEQUENCE [LARGE SCALE GENOMIC DNA]</scope>
</reference>
<gene>
    <name evidence="1" type="ORF">AVEN_60913_1</name>
</gene>